<evidence type="ECO:0000256" key="3">
    <source>
        <dbReference type="ARBA" id="ARBA00022840"/>
    </source>
</evidence>
<dbReference type="AlphaFoldDB" id="A0A061ASN1"/>
<dbReference type="SUPFAM" id="SSF100934">
    <property type="entry name" value="Heat shock protein 70kD (HSP70), C-terminal subdomain"/>
    <property type="match status" value="1"/>
</dbReference>
<dbReference type="PANTHER" id="PTHR45639">
    <property type="entry name" value="HSC70CB, ISOFORM G-RELATED"/>
    <property type="match status" value="1"/>
</dbReference>
<dbReference type="GO" id="GO:0005634">
    <property type="term" value="C:nucleus"/>
    <property type="evidence" value="ECO:0007669"/>
    <property type="project" value="TreeGrafter"/>
</dbReference>
<accession>A0A061ASN1</accession>
<dbReference type="FunFam" id="3.90.640.10:FF:000004">
    <property type="entry name" value="Heat shock 70 kDa protein 4"/>
    <property type="match status" value="1"/>
</dbReference>
<name>A0A061ASN1_CYBFA</name>
<dbReference type="OrthoDB" id="434160at2759"/>
<dbReference type="InterPro" id="IPR013126">
    <property type="entry name" value="Hsp_70_fam"/>
</dbReference>
<dbReference type="VEuPathDB" id="FungiDB:BON22_2191"/>
<feature type="region of interest" description="Disordered" evidence="5">
    <location>
        <begin position="666"/>
        <end position="693"/>
    </location>
</feature>
<dbReference type="InterPro" id="IPR018181">
    <property type="entry name" value="Heat_shock_70_CS"/>
</dbReference>
<reference evidence="6" key="1">
    <citation type="journal article" date="2014" name="Genome Announc.">
        <title>Genome sequence of the yeast Cyberlindnera fabianii (Hansenula fabianii).</title>
        <authorList>
            <person name="Freel K.C."/>
            <person name="Sarilar V."/>
            <person name="Neuveglise C."/>
            <person name="Devillers H."/>
            <person name="Friedrich A."/>
            <person name="Schacherer J."/>
        </authorList>
    </citation>
    <scope>NUCLEOTIDE SEQUENCE</scope>
    <source>
        <strain evidence="6">YJS4271</strain>
    </source>
</reference>
<gene>
    <name evidence="6" type="ORF">CYFA0S_05e01860g</name>
</gene>
<evidence type="ECO:0000256" key="4">
    <source>
        <dbReference type="ARBA" id="ARBA00023016"/>
    </source>
</evidence>
<dbReference type="InterPro" id="IPR029048">
    <property type="entry name" value="HSP70_C_sf"/>
</dbReference>
<evidence type="ECO:0000313" key="6">
    <source>
        <dbReference type="EMBL" id="CDR40561.1"/>
    </source>
</evidence>
<dbReference type="GO" id="GO:0005524">
    <property type="term" value="F:ATP binding"/>
    <property type="evidence" value="ECO:0007669"/>
    <property type="project" value="UniProtKB-KW"/>
</dbReference>
<dbReference type="PhylomeDB" id="A0A061ASN1"/>
<dbReference type="EMBL" id="LK052890">
    <property type="protein sequence ID" value="CDR40561.1"/>
    <property type="molecule type" value="Genomic_DNA"/>
</dbReference>
<proteinExistence type="inferred from homology"/>
<dbReference type="FunFam" id="3.30.30.30:FF:000002">
    <property type="entry name" value="Heat shock 70 kDa protein 4"/>
    <property type="match status" value="1"/>
</dbReference>
<keyword evidence="3" id="KW-0067">ATP-binding</keyword>
<dbReference type="Pfam" id="PF00012">
    <property type="entry name" value="HSP70"/>
    <property type="match status" value="1"/>
</dbReference>
<dbReference type="FunFam" id="1.20.1270.10:FF:000002">
    <property type="entry name" value="Heat shock 70 kDa protein 4"/>
    <property type="match status" value="1"/>
</dbReference>
<evidence type="ECO:0000256" key="2">
    <source>
        <dbReference type="ARBA" id="ARBA00022741"/>
    </source>
</evidence>
<dbReference type="SUPFAM" id="SSF53067">
    <property type="entry name" value="Actin-like ATPase domain"/>
    <property type="match status" value="2"/>
</dbReference>
<evidence type="ECO:0000256" key="1">
    <source>
        <dbReference type="ARBA" id="ARBA00007381"/>
    </source>
</evidence>
<dbReference type="PROSITE" id="PS01036">
    <property type="entry name" value="HSP70_3"/>
    <property type="match status" value="1"/>
</dbReference>
<dbReference type="Gene3D" id="3.30.420.40">
    <property type="match status" value="2"/>
</dbReference>
<sequence>MSAPFGLDFGNHNSVVAVARNRGIDVVVNEVSNRATPTIVGFGLKNRSIGETGKSTQTSNIKNTVDNLKRIVGLPYDHPDVEGEKKFFTAELVNVDGEVGAKVRFAGEQQSFSSTQLAAMYFNKVKSTVATETKATINDVCVSVPTWYTQKQRHAIADAAKIAGLNPVRIVNELTAAAVGYGVFKTDLPDDKWTNMAFVDIGHSSYEVTIAALKKGELKVLGSSYDKNFGGRDLDLAIANHFADELDSKYKVDVRSNPKSFSRMLASAEKIKKILSANTQAPFNVESVINDIDFSSSMTRDVLEELIAPLLERVETPVEAALKQAGLTAEDVEFVEVIGGGSRVPAIKERLAEIFGKPLSFHLNQDEAIARGATFICAIHSPTLRVRPFKFTDINPHSVSYYWDQQVEDDEDHLEVFPTGSAFPSTKVITLERTGDFKIEAKYTNKSELPAGTPVDIATWEIKGVKPAEGESTVSVKAKLRNNEFGFYSVESAYTTEEVEEQEEIPYEGEGEKPEDYEPQYKTVKKIVKKDDLTIITHDDSLPKEKLDALFEKEAQLTSADELVFKIQNKRNEIEEYIYDFRSKLDDIYAPFVNEKEKENLSELLMNAEDWLYDHEDSSLGVYTAKYEELASKGNLIRGRYLSAENEKKEAERAKKEAEAYQKFTQKLQADKDAKSNAAPEEKKDAEGDLDLD</sequence>
<keyword evidence="4" id="KW-0346">Stress response</keyword>
<dbReference type="Gene3D" id="3.30.30.30">
    <property type="match status" value="1"/>
</dbReference>
<organism evidence="6">
    <name type="scientific">Cyberlindnera fabianii</name>
    <name type="common">Yeast</name>
    <name type="synonym">Hansenula fabianii</name>
    <dbReference type="NCBI Taxonomy" id="36022"/>
    <lineage>
        <taxon>Eukaryota</taxon>
        <taxon>Fungi</taxon>
        <taxon>Dikarya</taxon>
        <taxon>Ascomycota</taxon>
        <taxon>Saccharomycotina</taxon>
        <taxon>Saccharomycetes</taxon>
        <taxon>Phaffomycetales</taxon>
        <taxon>Phaffomycetaceae</taxon>
        <taxon>Cyberlindnera</taxon>
    </lineage>
</organism>
<evidence type="ECO:0000256" key="5">
    <source>
        <dbReference type="SAM" id="MobiDB-lite"/>
    </source>
</evidence>
<dbReference type="Gene3D" id="3.90.640.10">
    <property type="entry name" value="Actin, Chain A, domain 4"/>
    <property type="match status" value="1"/>
</dbReference>
<dbReference type="InterPro" id="IPR043129">
    <property type="entry name" value="ATPase_NBD"/>
</dbReference>
<dbReference type="Gene3D" id="1.20.1270.10">
    <property type="match status" value="1"/>
</dbReference>
<comment type="similarity">
    <text evidence="1">Belongs to the heat shock protein 70 family.</text>
</comment>
<keyword evidence="2" id="KW-0547">Nucleotide-binding</keyword>
<dbReference type="PRINTS" id="PR00301">
    <property type="entry name" value="HEATSHOCK70"/>
</dbReference>
<dbReference type="InterPro" id="IPR029047">
    <property type="entry name" value="HSP70_peptide-bd_sf"/>
</dbReference>
<dbReference type="FunFam" id="3.30.420.40:FF:000171">
    <property type="entry name" value="Heat shock 70 kDa protein 4"/>
    <property type="match status" value="2"/>
</dbReference>
<dbReference type="GO" id="GO:0140662">
    <property type="term" value="F:ATP-dependent protein folding chaperone"/>
    <property type="evidence" value="ECO:0007669"/>
    <property type="project" value="InterPro"/>
</dbReference>
<dbReference type="Gene3D" id="2.60.34.10">
    <property type="entry name" value="Substrate Binding Domain Of DNAk, Chain A, domain 1"/>
    <property type="match status" value="1"/>
</dbReference>
<dbReference type="GO" id="GO:0005829">
    <property type="term" value="C:cytosol"/>
    <property type="evidence" value="ECO:0007669"/>
    <property type="project" value="TreeGrafter"/>
</dbReference>
<dbReference type="PANTHER" id="PTHR45639:SF4">
    <property type="entry name" value="HSC70CB, ISOFORM G"/>
    <property type="match status" value="1"/>
</dbReference>
<dbReference type="SUPFAM" id="SSF100920">
    <property type="entry name" value="Heat shock protein 70kD (HSP70), peptide-binding domain"/>
    <property type="match status" value="1"/>
</dbReference>
<protein>
    <submittedName>
        <fullName evidence="6">CYFA0S05e01860g1_1</fullName>
    </submittedName>
</protein>
<feature type="compositionally biased region" description="Basic and acidic residues" evidence="5">
    <location>
        <begin position="669"/>
        <end position="687"/>
    </location>
</feature>